<evidence type="ECO:0000313" key="2">
    <source>
        <dbReference type="Proteomes" id="UP001206595"/>
    </source>
</evidence>
<accession>A0AAD5E4E4</accession>
<evidence type="ECO:0000313" key="1">
    <source>
        <dbReference type="EMBL" id="KAI8576504.1"/>
    </source>
</evidence>
<proteinExistence type="predicted"/>
<sequence>MLTSANLRYPLHRRLQAHHALLVINCFPVKDSGLNTADVSYLIFYVTSRPHKLPKVASYMEHKLMEDVKNRRSR</sequence>
<reference evidence="1" key="2">
    <citation type="journal article" date="2022" name="Proc. Natl. Acad. Sci. U.S.A.">
        <title>Diploid-dominant life cycles characterize the early evolution of Fungi.</title>
        <authorList>
            <person name="Amses K.R."/>
            <person name="Simmons D.R."/>
            <person name="Longcore J.E."/>
            <person name="Mondo S.J."/>
            <person name="Seto K."/>
            <person name="Jeronimo G.H."/>
            <person name="Bonds A.E."/>
            <person name="Quandt C.A."/>
            <person name="Davis W.J."/>
            <person name="Chang Y."/>
            <person name="Federici B.A."/>
            <person name="Kuo A."/>
            <person name="LaButti K."/>
            <person name="Pangilinan J."/>
            <person name="Andreopoulos W."/>
            <person name="Tritt A."/>
            <person name="Riley R."/>
            <person name="Hundley H."/>
            <person name="Johnson J."/>
            <person name="Lipzen A."/>
            <person name="Barry K."/>
            <person name="Lang B.F."/>
            <person name="Cuomo C.A."/>
            <person name="Buchler N.E."/>
            <person name="Grigoriev I.V."/>
            <person name="Spatafora J.W."/>
            <person name="Stajich J.E."/>
            <person name="James T.Y."/>
        </authorList>
    </citation>
    <scope>NUCLEOTIDE SEQUENCE</scope>
    <source>
        <strain evidence="1">AG</strain>
    </source>
</reference>
<protein>
    <submittedName>
        <fullName evidence="1">Uncharacterized protein</fullName>
    </submittedName>
</protein>
<dbReference type="GeneID" id="75916857"/>
<dbReference type="EMBL" id="MU620954">
    <property type="protein sequence ID" value="KAI8576504.1"/>
    <property type="molecule type" value="Genomic_DNA"/>
</dbReference>
<comment type="caution">
    <text evidence="1">The sequence shown here is derived from an EMBL/GenBank/DDBJ whole genome shotgun (WGS) entry which is preliminary data.</text>
</comment>
<dbReference type="RefSeq" id="XP_051441508.1">
    <property type="nucleotide sequence ID" value="XM_051591514.1"/>
</dbReference>
<organism evidence="1 2">
    <name type="scientific">Umbelopsis ramanniana AG</name>
    <dbReference type="NCBI Taxonomy" id="1314678"/>
    <lineage>
        <taxon>Eukaryota</taxon>
        <taxon>Fungi</taxon>
        <taxon>Fungi incertae sedis</taxon>
        <taxon>Mucoromycota</taxon>
        <taxon>Mucoromycotina</taxon>
        <taxon>Umbelopsidomycetes</taxon>
        <taxon>Umbelopsidales</taxon>
        <taxon>Umbelopsidaceae</taxon>
        <taxon>Umbelopsis</taxon>
    </lineage>
</organism>
<gene>
    <name evidence="1" type="ORF">K450DRAFT_256480</name>
</gene>
<dbReference type="InterPro" id="IPR049150">
    <property type="entry name" value="EFR3_HEAT-like_rpt"/>
</dbReference>
<reference evidence="1" key="1">
    <citation type="submission" date="2021-06" db="EMBL/GenBank/DDBJ databases">
        <authorList>
            <consortium name="DOE Joint Genome Institute"/>
            <person name="Mondo S.J."/>
            <person name="Amses K.R."/>
            <person name="Simmons D.R."/>
            <person name="Longcore J.E."/>
            <person name="Seto K."/>
            <person name="Alves G.H."/>
            <person name="Bonds A.E."/>
            <person name="Quandt C.A."/>
            <person name="Davis W.J."/>
            <person name="Chang Y."/>
            <person name="Letcher P.M."/>
            <person name="Powell M.J."/>
            <person name="Kuo A."/>
            <person name="Labutti K."/>
            <person name="Pangilinan J."/>
            <person name="Andreopoulos W."/>
            <person name="Tritt A."/>
            <person name="Riley R."/>
            <person name="Hundley H."/>
            <person name="Johnson J."/>
            <person name="Lipzen A."/>
            <person name="Barry K."/>
            <person name="Berbee M.L."/>
            <person name="Buchler N.E."/>
            <person name="Grigoriev I.V."/>
            <person name="Spatafora J.W."/>
            <person name="Stajich J.E."/>
            <person name="James T.Y."/>
        </authorList>
    </citation>
    <scope>NUCLEOTIDE SEQUENCE</scope>
    <source>
        <strain evidence="1">AG</strain>
    </source>
</reference>
<dbReference type="Pfam" id="PF21072">
    <property type="entry name" value="EFR3"/>
    <property type="match status" value="1"/>
</dbReference>
<dbReference type="AlphaFoldDB" id="A0AAD5E4E4"/>
<name>A0AAD5E4E4_UMBRA</name>
<dbReference type="Proteomes" id="UP001206595">
    <property type="component" value="Unassembled WGS sequence"/>
</dbReference>
<keyword evidence="2" id="KW-1185">Reference proteome</keyword>